<evidence type="ECO:0000256" key="7">
    <source>
        <dbReference type="ARBA" id="ARBA00022692"/>
    </source>
</evidence>
<dbReference type="SUPFAM" id="SSF56024">
    <property type="entry name" value="Phospholipase D/nuclease"/>
    <property type="match status" value="2"/>
</dbReference>
<organism evidence="14 15">
    <name type="scientific">Citreimonas salinaria</name>
    <dbReference type="NCBI Taxonomy" id="321339"/>
    <lineage>
        <taxon>Bacteria</taxon>
        <taxon>Pseudomonadati</taxon>
        <taxon>Pseudomonadota</taxon>
        <taxon>Alphaproteobacteria</taxon>
        <taxon>Rhodobacterales</taxon>
        <taxon>Roseobacteraceae</taxon>
        <taxon>Citreimonas</taxon>
    </lineage>
</organism>
<dbReference type="EMBL" id="FNPF01000003">
    <property type="protein sequence ID" value="SDY11475.1"/>
    <property type="molecule type" value="Genomic_DNA"/>
</dbReference>
<protein>
    <recommendedName>
        <fullName evidence="11">Cardiolipin synthase</fullName>
        <ecNumber evidence="11">2.7.8.-</ecNumber>
    </recommendedName>
</protein>
<keyword evidence="9 12" id="KW-1133">Transmembrane helix</keyword>
<evidence type="ECO:0000313" key="14">
    <source>
        <dbReference type="EMBL" id="SDY11475.1"/>
    </source>
</evidence>
<evidence type="ECO:0000256" key="12">
    <source>
        <dbReference type="SAM" id="Phobius"/>
    </source>
</evidence>
<keyword evidence="6" id="KW-0808">Transferase</keyword>
<evidence type="ECO:0000256" key="5">
    <source>
        <dbReference type="ARBA" id="ARBA00022525"/>
    </source>
</evidence>
<dbReference type="EC" id="2.7.8.-" evidence="11"/>
<keyword evidence="4" id="KW-1003">Cell membrane</keyword>
<dbReference type="STRING" id="321339.SAMN05444340_103279"/>
<name>A0A1H3H8C8_9RHOB</name>
<dbReference type="InterPro" id="IPR001736">
    <property type="entry name" value="PLipase_D/transphosphatidylase"/>
</dbReference>
<sequence>MTLRGGATTLCDNDDRKAQRGRVTGYLTALTGVALIAAAAYCVWSAVSSARTPQGALAWTIFLVAAPWVAVPAYVVFGQHKLRGQRLSHRHTLALTENANLPVPGTAPATSDRMRIFSRLAGLPVLRGNSAELLIDGHATFDAIFRAIDGAHDYVLVQFYTIADDGLGQDFADRLIAAAARGVTVRLLCDRVGSHNLPRAYWRRLVDAGVHFPDPRTTLHRASRSRVNFRNHRKTVIVDGQWATLGGHNVTDLYLGLDPGMGHWRDTHIALKGPVVSQIQLGFVQDWHWQTGEMLERLDWSPDVIAEGVDAVTVLMGPTDDFDTGALFFFSAIMRARHRVWIATPYVVPDFDTLSALKCAALDGCDVRLLVPARIDHYLPWLAAFAFYDELRQAGVRIYRYCDGFQHQKVVLIDDDLASIGTANLDNRSFRLNFETMVMIEDTEFAARTDAMLREDMKATDLLETPLSHQPLVMRIGARLARLLAPVL</sequence>
<evidence type="ECO:0000256" key="11">
    <source>
        <dbReference type="NCBIfam" id="TIGR04265"/>
    </source>
</evidence>
<dbReference type="PROSITE" id="PS50035">
    <property type="entry name" value="PLD"/>
    <property type="match status" value="2"/>
</dbReference>
<dbReference type="OrthoDB" id="9762009at2"/>
<dbReference type="SMART" id="SM00155">
    <property type="entry name" value="PLDc"/>
    <property type="match status" value="2"/>
</dbReference>
<keyword evidence="15" id="KW-1185">Reference proteome</keyword>
<dbReference type="NCBIfam" id="TIGR04265">
    <property type="entry name" value="bac_cardiolipin"/>
    <property type="match status" value="1"/>
</dbReference>
<comment type="function">
    <text evidence="1">Could be a virulence factor.</text>
</comment>
<evidence type="ECO:0000256" key="3">
    <source>
        <dbReference type="ARBA" id="ARBA00004613"/>
    </source>
</evidence>
<keyword evidence="10 12" id="KW-0472">Membrane</keyword>
<dbReference type="GO" id="GO:0008808">
    <property type="term" value="F:cardiolipin synthase activity"/>
    <property type="evidence" value="ECO:0007669"/>
    <property type="project" value="UniProtKB-UniRule"/>
</dbReference>
<feature type="domain" description="PLD phosphodiesterase" evidence="13">
    <location>
        <begin position="402"/>
        <end position="429"/>
    </location>
</feature>
<proteinExistence type="predicted"/>
<keyword evidence="8" id="KW-0677">Repeat</keyword>
<dbReference type="GO" id="GO:0032049">
    <property type="term" value="P:cardiolipin biosynthetic process"/>
    <property type="evidence" value="ECO:0007669"/>
    <property type="project" value="UniProtKB-UniRule"/>
</dbReference>
<evidence type="ECO:0000256" key="10">
    <source>
        <dbReference type="ARBA" id="ARBA00023136"/>
    </source>
</evidence>
<accession>A0A1H3H8C8</accession>
<feature type="transmembrane region" description="Helical" evidence="12">
    <location>
        <begin position="56"/>
        <end position="77"/>
    </location>
</feature>
<evidence type="ECO:0000259" key="13">
    <source>
        <dbReference type="PROSITE" id="PS50035"/>
    </source>
</evidence>
<dbReference type="Proteomes" id="UP000199286">
    <property type="component" value="Unassembled WGS sequence"/>
</dbReference>
<keyword evidence="7 12" id="KW-0812">Transmembrane</keyword>
<dbReference type="PANTHER" id="PTHR21248:SF22">
    <property type="entry name" value="PHOSPHOLIPASE D"/>
    <property type="match status" value="1"/>
</dbReference>
<keyword evidence="5" id="KW-0964">Secreted</keyword>
<reference evidence="14 15" key="1">
    <citation type="submission" date="2016-10" db="EMBL/GenBank/DDBJ databases">
        <authorList>
            <person name="de Groot N.N."/>
        </authorList>
    </citation>
    <scope>NUCLEOTIDE SEQUENCE [LARGE SCALE GENOMIC DNA]</scope>
    <source>
        <strain evidence="14 15">DSM 26880</strain>
    </source>
</reference>
<evidence type="ECO:0000256" key="6">
    <source>
        <dbReference type="ARBA" id="ARBA00022679"/>
    </source>
</evidence>
<dbReference type="InterPro" id="IPR025202">
    <property type="entry name" value="PLD-like_dom"/>
</dbReference>
<dbReference type="PANTHER" id="PTHR21248">
    <property type="entry name" value="CARDIOLIPIN SYNTHASE"/>
    <property type="match status" value="1"/>
</dbReference>
<feature type="transmembrane region" description="Helical" evidence="12">
    <location>
        <begin position="26"/>
        <end position="50"/>
    </location>
</feature>
<evidence type="ECO:0000256" key="4">
    <source>
        <dbReference type="ARBA" id="ARBA00022475"/>
    </source>
</evidence>
<evidence type="ECO:0000256" key="8">
    <source>
        <dbReference type="ARBA" id="ARBA00022737"/>
    </source>
</evidence>
<evidence type="ECO:0000256" key="1">
    <source>
        <dbReference type="ARBA" id="ARBA00003145"/>
    </source>
</evidence>
<evidence type="ECO:0000313" key="15">
    <source>
        <dbReference type="Proteomes" id="UP000199286"/>
    </source>
</evidence>
<comment type="subcellular location">
    <subcellularLocation>
        <location evidence="2">Cell membrane</location>
    </subcellularLocation>
    <subcellularLocation>
        <location evidence="3">Secreted</location>
    </subcellularLocation>
</comment>
<evidence type="ECO:0000256" key="2">
    <source>
        <dbReference type="ARBA" id="ARBA00004236"/>
    </source>
</evidence>
<dbReference type="InterPro" id="IPR022924">
    <property type="entry name" value="Cardiolipin_synthase"/>
</dbReference>
<feature type="domain" description="PLD phosphodiesterase" evidence="13">
    <location>
        <begin position="227"/>
        <end position="254"/>
    </location>
</feature>
<dbReference type="GO" id="GO:0005886">
    <property type="term" value="C:plasma membrane"/>
    <property type="evidence" value="ECO:0007669"/>
    <property type="project" value="UniProtKB-SubCell"/>
</dbReference>
<dbReference type="Pfam" id="PF13091">
    <property type="entry name" value="PLDc_2"/>
    <property type="match status" value="2"/>
</dbReference>
<gene>
    <name evidence="14" type="ORF">SAMN05444340_103279</name>
</gene>
<dbReference type="GO" id="GO:0005576">
    <property type="term" value="C:extracellular region"/>
    <property type="evidence" value="ECO:0007669"/>
    <property type="project" value="UniProtKB-SubCell"/>
</dbReference>
<dbReference type="Gene3D" id="3.30.870.10">
    <property type="entry name" value="Endonuclease Chain A"/>
    <property type="match status" value="2"/>
</dbReference>
<evidence type="ECO:0000256" key="9">
    <source>
        <dbReference type="ARBA" id="ARBA00022989"/>
    </source>
</evidence>
<dbReference type="AlphaFoldDB" id="A0A1H3H8C8"/>